<feature type="transmembrane region" description="Helical" evidence="2">
    <location>
        <begin position="95"/>
        <end position="115"/>
    </location>
</feature>
<evidence type="ECO:0000313" key="4">
    <source>
        <dbReference type="EnsemblPlants" id="AET6Gv20875300.10"/>
    </source>
</evidence>
<feature type="region of interest" description="Disordered" evidence="1">
    <location>
        <begin position="1"/>
        <end position="21"/>
    </location>
</feature>
<dbReference type="InterPro" id="IPR026961">
    <property type="entry name" value="PGG_dom"/>
</dbReference>
<dbReference type="PANTHER" id="PTHR24177:SF432">
    <property type="entry name" value="OS06G0286146 PROTEIN"/>
    <property type="match status" value="1"/>
</dbReference>
<proteinExistence type="predicted"/>
<feature type="transmembrane region" description="Helical" evidence="2">
    <location>
        <begin position="151"/>
        <end position="177"/>
    </location>
</feature>
<feature type="transmembrane region" description="Helical" evidence="2">
    <location>
        <begin position="46"/>
        <end position="65"/>
    </location>
</feature>
<evidence type="ECO:0000313" key="5">
    <source>
        <dbReference type="Proteomes" id="UP000015105"/>
    </source>
</evidence>
<keyword evidence="5" id="KW-1185">Reference proteome</keyword>
<keyword evidence="2" id="KW-1133">Transmembrane helix</keyword>
<reference evidence="4" key="5">
    <citation type="journal article" date="2021" name="G3 (Bethesda)">
        <title>Aegilops tauschii genome assembly Aet v5.0 features greater sequence contiguity and improved annotation.</title>
        <authorList>
            <person name="Wang L."/>
            <person name="Zhu T."/>
            <person name="Rodriguez J.C."/>
            <person name="Deal K.R."/>
            <person name="Dubcovsky J."/>
            <person name="McGuire P.E."/>
            <person name="Lux T."/>
            <person name="Spannagl M."/>
            <person name="Mayer K.F.X."/>
            <person name="Baldrich P."/>
            <person name="Meyers B.C."/>
            <person name="Huo N."/>
            <person name="Gu Y.Q."/>
            <person name="Zhou H."/>
            <person name="Devos K.M."/>
            <person name="Bennetzen J.L."/>
            <person name="Unver T."/>
            <person name="Budak H."/>
            <person name="Gulick P.J."/>
            <person name="Galiba G."/>
            <person name="Kalapos B."/>
            <person name="Nelson D.R."/>
            <person name="Li P."/>
            <person name="You F.M."/>
            <person name="Luo M.C."/>
            <person name="Dvorak J."/>
        </authorList>
    </citation>
    <scope>NUCLEOTIDE SEQUENCE [LARGE SCALE GENOMIC DNA]</scope>
    <source>
        <strain evidence="4">cv. AL8/78</strain>
    </source>
</reference>
<reference evidence="4" key="4">
    <citation type="submission" date="2019-03" db="UniProtKB">
        <authorList>
            <consortium name="EnsemblPlants"/>
        </authorList>
    </citation>
    <scope>IDENTIFICATION</scope>
</reference>
<evidence type="ECO:0000259" key="3">
    <source>
        <dbReference type="Pfam" id="PF13962"/>
    </source>
</evidence>
<feature type="compositionally biased region" description="Polar residues" evidence="1">
    <location>
        <begin position="1"/>
        <end position="19"/>
    </location>
</feature>
<evidence type="ECO:0000256" key="2">
    <source>
        <dbReference type="SAM" id="Phobius"/>
    </source>
</evidence>
<reference evidence="5" key="2">
    <citation type="journal article" date="2017" name="Nat. Plants">
        <title>The Aegilops tauschii genome reveals multiple impacts of transposons.</title>
        <authorList>
            <person name="Zhao G."/>
            <person name="Zou C."/>
            <person name="Li K."/>
            <person name="Wang K."/>
            <person name="Li T."/>
            <person name="Gao L."/>
            <person name="Zhang X."/>
            <person name="Wang H."/>
            <person name="Yang Z."/>
            <person name="Liu X."/>
            <person name="Jiang W."/>
            <person name="Mao L."/>
            <person name="Kong X."/>
            <person name="Jiao Y."/>
            <person name="Jia J."/>
        </authorList>
    </citation>
    <scope>NUCLEOTIDE SEQUENCE [LARGE SCALE GENOMIC DNA]</scope>
    <source>
        <strain evidence="5">cv. AL8/78</strain>
    </source>
</reference>
<reference evidence="4" key="3">
    <citation type="journal article" date="2017" name="Nature">
        <title>Genome sequence of the progenitor of the wheat D genome Aegilops tauschii.</title>
        <authorList>
            <person name="Luo M.C."/>
            <person name="Gu Y.Q."/>
            <person name="Puiu D."/>
            <person name="Wang H."/>
            <person name="Twardziok S.O."/>
            <person name="Deal K.R."/>
            <person name="Huo N."/>
            <person name="Zhu T."/>
            <person name="Wang L."/>
            <person name="Wang Y."/>
            <person name="McGuire P.E."/>
            <person name="Liu S."/>
            <person name="Long H."/>
            <person name="Ramasamy R.K."/>
            <person name="Rodriguez J.C."/>
            <person name="Van S.L."/>
            <person name="Yuan L."/>
            <person name="Wang Z."/>
            <person name="Xia Z."/>
            <person name="Xiao L."/>
            <person name="Anderson O.D."/>
            <person name="Ouyang S."/>
            <person name="Liang Y."/>
            <person name="Zimin A.V."/>
            <person name="Pertea G."/>
            <person name="Qi P."/>
            <person name="Bennetzen J.L."/>
            <person name="Dai X."/>
            <person name="Dawson M.W."/>
            <person name="Muller H.G."/>
            <person name="Kugler K."/>
            <person name="Rivarola-Duarte L."/>
            <person name="Spannagl M."/>
            <person name="Mayer K.F.X."/>
            <person name="Lu F.H."/>
            <person name="Bevan M.W."/>
            <person name="Leroy P."/>
            <person name="Li P."/>
            <person name="You F.M."/>
            <person name="Sun Q."/>
            <person name="Liu Z."/>
            <person name="Lyons E."/>
            <person name="Wicker T."/>
            <person name="Salzberg S.L."/>
            <person name="Devos K.M."/>
            <person name="Dvorak J."/>
        </authorList>
    </citation>
    <scope>NUCLEOTIDE SEQUENCE [LARGE SCALE GENOMIC DNA]</scope>
    <source>
        <strain evidence="4">cv. AL8/78</strain>
    </source>
</reference>
<evidence type="ECO:0000256" key="1">
    <source>
        <dbReference type="SAM" id="MobiDB-lite"/>
    </source>
</evidence>
<dbReference type="Pfam" id="PF13962">
    <property type="entry name" value="PGG"/>
    <property type="match status" value="1"/>
</dbReference>
<feature type="domain" description="PGG" evidence="3">
    <location>
        <begin position="43"/>
        <end position="148"/>
    </location>
</feature>
<dbReference type="Gramene" id="AET6Gv20875300.10">
    <property type="protein sequence ID" value="AET6Gv20875300.10"/>
    <property type="gene ID" value="AET6Gv20875300"/>
</dbReference>
<sequence length="255" mass="28057">MASTHENAAGNHNENTSIAMASDDKNAVRNDNKKAAMTAEFQLKKYLLLLATLVATVTYVAGLNLPGGSWTEDTPGGQVAGESILRETYYYRYIVFYYCNAVSFAASLVVSLLLLVPNGGGYWHGSLRLIMVIDLFGLMGAYAAGSSRDPFTTVCAALMVAGLTAYVTVTFLCYIVCRFLCRGARDPDGARHLRGDRCVRGRDEPARWLLAEHQGGPPHRRRPDSAGRPLRPLHVLLLLQHHRLRHLPACHRAHP</sequence>
<dbReference type="Proteomes" id="UP000015105">
    <property type="component" value="Chromosome 6D"/>
</dbReference>
<dbReference type="AlphaFoldDB" id="A0A453PVQ0"/>
<feature type="transmembrane region" description="Helical" evidence="2">
    <location>
        <begin position="127"/>
        <end position="145"/>
    </location>
</feature>
<dbReference type="PANTHER" id="PTHR24177">
    <property type="entry name" value="CASKIN"/>
    <property type="match status" value="1"/>
</dbReference>
<dbReference type="EnsemblPlants" id="AET6Gv20875300.10">
    <property type="protein sequence ID" value="AET6Gv20875300.10"/>
    <property type="gene ID" value="AET6Gv20875300"/>
</dbReference>
<organism evidence="4 5">
    <name type="scientific">Aegilops tauschii subsp. strangulata</name>
    <name type="common">Goatgrass</name>
    <dbReference type="NCBI Taxonomy" id="200361"/>
    <lineage>
        <taxon>Eukaryota</taxon>
        <taxon>Viridiplantae</taxon>
        <taxon>Streptophyta</taxon>
        <taxon>Embryophyta</taxon>
        <taxon>Tracheophyta</taxon>
        <taxon>Spermatophyta</taxon>
        <taxon>Magnoliopsida</taxon>
        <taxon>Liliopsida</taxon>
        <taxon>Poales</taxon>
        <taxon>Poaceae</taxon>
        <taxon>BOP clade</taxon>
        <taxon>Pooideae</taxon>
        <taxon>Triticodae</taxon>
        <taxon>Triticeae</taxon>
        <taxon>Triticinae</taxon>
        <taxon>Aegilops</taxon>
    </lineage>
</organism>
<reference evidence="5" key="1">
    <citation type="journal article" date="2014" name="Science">
        <title>Ancient hybridizations among the ancestral genomes of bread wheat.</title>
        <authorList>
            <consortium name="International Wheat Genome Sequencing Consortium,"/>
            <person name="Marcussen T."/>
            <person name="Sandve S.R."/>
            <person name="Heier L."/>
            <person name="Spannagl M."/>
            <person name="Pfeifer M."/>
            <person name="Jakobsen K.S."/>
            <person name="Wulff B.B."/>
            <person name="Steuernagel B."/>
            <person name="Mayer K.F."/>
            <person name="Olsen O.A."/>
        </authorList>
    </citation>
    <scope>NUCLEOTIDE SEQUENCE [LARGE SCALE GENOMIC DNA]</scope>
    <source>
        <strain evidence="5">cv. AL8/78</strain>
    </source>
</reference>
<protein>
    <recommendedName>
        <fullName evidence="3">PGG domain-containing protein</fullName>
    </recommendedName>
</protein>
<name>A0A453PVQ0_AEGTS</name>
<keyword evidence="2" id="KW-0812">Transmembrane</keyword>
<dbReference type="GO" id="GO:0016020">
    <property type="term" value="C:membrane"/>
    <property type="evidence" value="ECO:0007669"/>
    <property type="project" value="TreeGrafter"/>
</dbReference>
<keyword evidence="2" id="KW-0472">Membrane</keyword>
<accession>A0A453PVQ0</accession>